<dbReference type="EMBL" id="JXQG01000042">
    <property type="protein sequence ID" value="KKZ11732.1"/>
    <property type="molecule type" value="Genomic_DNA"/>
</dbReference>
<sequence>MLDFMGRGRRLRRVRQDGRTRLFRIFLQEILVVVAGRDRQLLPYLPCQSALGLQTDKLIMPGSFLPSASTRCGPMAGRLKIHDLRTR</sequence>
<comment type="caution">
    <text evidence="1">The sequence shown here is derived from an EMBL/GenBank/DDBJ whole genome shotgun (WGS) entry which is preliminary data.</text>
</comment>
<evidence type="ECO:0000313" key="2">
    <source>
        <dbReference type="Proteomes" id="UP000035067"/>
    </source>
</evidence>
<reference evidence="1 2" key="1">
    <citation type="submission" date="2015-01" db="EMBL/GenBank/DDBJ databases">
        <title>Lifestyle Evolution in Cyanobacterial Symbionts of Sponges.</title>
        <authorList>
            <person name="Burgsdorf I."/>
            <person name="Slaby B.M."/>
            <person name="Handley K.M."/>
            <person name="Haber M."/>
            <person name="Blom J."/>
            <person name="Marshall C.W."/>
            <person name="Gilbert J.A."/>
            <person name="Hentschel U."/>
            <person name="Steindler L."/>
        </authorList>
    </citation>
    <scope>NUCLEOTIDE SEQUENCE [LARGE SCALE GENOMIC DNA]</scope>
    <source>
        <strain evidence="1">SP3</strain>
    </source>
</reference>
<accession>A0A0G2HLA6</accession>
<dbReference type="AlphaFoldDB" id="A0A0G2HLA6"/>
<dbReference type="Proteomes" id="UP000035067">
    <property type="component" value="Unassembled WGS sequence"/>
</dbReference>
<evidence type="ECO:0000313" key="1">
    <source>
        <dbReference type="EMBL" id="KKZ11732.1"/>
    </source>
</evidence>
<proteinExistence type="predicted"/>
<protein>
    <submittedName>
        <fullName evidence="1">Uncharacterized protein</fullName>
    </submittedName>
</protein>
<organism evidence="1 2">
    <name type="scientific">Candidatus Synechococcus spongiarum SP3</name>
    <dbReference type="NCBI Taxonomy" id="1604020"/>
    <lineage>
        <taxon>Bacteria</taxon>
        <taxon>Bacillati</taxon>
        <taxon>Cyanobacteriota</taxon>
        <taxon>Cyanophyceae</taxon>
        <taxon>Synechococcales</taxon>
        <taxon>Synechococcaceae</taxon>
        <taxon>Synechococcus</taxon>
    </lineage>
</organism>
<gene>
    <name evidence="1" type="ORF">TE42_07140</name>
</gene>
<name>A0A0G2HLA6_9SYNE</name>